<comment type="caution">
    <text evidence="1">The sequence shown here is derived from an EMBL/GenBank/DDBJ whole genome shotgun (WGS) entry which is preliminary data.</text>
</comment>
<gene>
    <name evidence="1" type="ORF">ABVV53_02760</name>
</gene>
<protein>
    <recommendedName>
        <fullName evidence="3">Flagellar FliJ protein</fullName>
    </recommendedName>
</protein>
<evidence type="ECO:0000313" key="1">
    <source>
        <dbReference type="EMBL" id="MET1754390.1"/>
    </source>
</evidence>
<evidence type="ECO:0008006" key="3">
    <source>
        <dbReference type="Google" id="ProtNLM"/>
    </source>
</evidence>
<evidence type="ECO:0000313" key="2">
    <source>
        <dbReference type="Proteomes" id="UP001548713"/>
    </source>
</evidence>
<sequence length="147" mass="16566">MRTPYCSAIGLQRREVDQLRISIGVEMGRLTDVERRQTEIEANVCRERVIAAGALNVPATAYFARMRAERSQLEENQRTIDARVARLRSQAREVYGSLSAIEGAATRYRDEEARRIEGAEQSAIDDRAAADFLSKVRVVRAAAGRRR</sequence>
<reference evidence="1 2" key="1">
    <citation type="submission" date="2024-07" db="EMBL/GenBank/DDBJ databases">
        <title>Novosphingobium kalidii RD2P27.</title>
        <authorList>
            <person name="Sun J.-Q."/>
        </authorList>
    </citation>
    <scope>NUCLEOTIDE SEQUENCE [LARGE SCALE GENOMIC DNA]</scope>
    <source>
        <strain evidence="1 2">RD2P27</strain>
    </source>
</reference>
<proteinExistence type="predicted"/>
<organism evidence="1 2">
    <name type="scientific">Novosphingobium kalidii</name>
    <dbReference type="NCBI Taxonomy" id="3230299"/>
    <lineage>
        <taxon>Bacteria</taxon>
        <taxon>Pseudomonadati</taxon>
        <taxon>Pseudomonadota</taxon>
        <taxon>Alphaproteobacteria</taxon>
        <taxon>Sphingomonadales</taxon>
        <taxon>Sphingomonadaceae</taxon>
        <taxon>Novosphingobium</taxon>
    </lineage>
</organism>
<dbReference type="Proteomes" id="UP001548713">
    <property type="component" value="Unassembled WGS sequence"/>
</dbReference>
<dbReference type="EMBL" id="JBEWLY010000007">
    <property type="protein sequence ID" value="MET1754390.1"/>
    <property type="molecule type" value="Genomic_DNA"/>
</dbReference>
<name>A0ABV2CXR6_9SPHN</name>
<keyword evidence="2" id="KW-1185">Reference proteome</keyword>
<accession>A0ABV2CXR6</accession>
<dbReference type="RefSeq" id="WP_353982794.1">
    <property type="nucleotide sequence ID" value="NZ_JBEWLY010000007.1"/>
</dbReference>